<dbReference type="InParanoid" id="A0A1S3KGX9"/>
<dbReference type="AlphaFoldDB" id="A0A1S3KGX9"/>
<feature type="region of interest" description="Disordered" evidence="2">
    <location>
        <begin position="42"/>
        <end position="67"/>
    </location>
</feature>
<evidence type="ECO:0000313" key="4">
    <source>
        <dbReference type="RefSeq" id="XP_013421900.1"/>
    </source>
</evidence>
<dbReference type="OrthoDB" id="9905773at2759"/>
<dbReference type="KEGG" id="lak:106181908"/>
<dbReference type="RefSeq" id="XP_013421900.1">
    <property type="nucleotide sequence ID" value="XM_013566446.1"/>
</dbReference>
<sequence length="361" mass="41573">MTSMLCVKEPGGSIEVHHNDVVEELMIDANDHIKTMLTSKAHLQKKLDSRRPKSTPNPTYRGKGVDSDSLIGHTLKLQDWLSEKSVKEIQERADIEARDTKKMYNSVLDVEDNFVKDIDAFLAAKEVHDLRKKEILHKKWNDQVHEPIRKEVIKEMGGPAYKQLDRRKRQIYKEYLEFTNQKGHVFLDTVDPAEYCPLGLHVNRPLGTRGIHAETKPLRDPLLSQAKERAEEDRTILRCTTGITYTDKDIEKIKLPPLPLVPLGRHGTECKTWLAMPMHDIESPVRKASRGRMRGDYNHSQFNFAQWAKMPFHPAIVDEELQSQRKRLYTVHPPYTLEQTDILVESPARLTLPPNKLACSV</sequence>
<dbReference type="PANTHER" id="PTHR28584:SF1">
    <property type="entry name" value="PROTEIN FAM228B"/>
    <property type="match status" value="1"/>
</dbReference>
<reference evidence="4" key="1">
    <citation type="submission" date="2025-08" db="UniProtKB">
        <authorList>
            <consortium name="RefSeq"/>
        </authorList>
    </citation>
    <scope>IDENTIFICATION</scope>
    <source>
        <tissue evidence="4">Gonads</tissue>
    </source>
</reference>
<dbReference type="Proteomes" id="UP000085678">
    <property type="component" value="Unplaced"/>
</dbReference>
<evidence type="ECO:0000256" key="1">
    <source>
        <dbReference type="ARBA" id="ARBA00007753"/>
    </source>
</evidence>
<evidence type="ECO:0000313" key="3">
    <source>
        <dbReference type="Proteomes" id="UP000085678"/>
    </source>
</evidence>
<comment type="similarity">
    <text evidence="1">Belongs to the FAM228 family.</text>
</comment>
<dbReference type="PANTHER" id="PTHR28584">
    <property type="entry name" value="FAMILY WITH SEQUENCE SIMILARITY 228 MEMBER A"/>
    <property type="match status" value="1"/>
</dbReference>
<dbReference type="STRING" id="7574.A0A1S3KGX9"/>
<keyword evidence="3" id="KW-1185">Reference proteome</keyword>
<dbReference type="GeneID" id="106181908"/>
<evidence type="ECO:0000256" key="2">
    <source>
        <dbReference type="SAM" id="MobiDB-lite"/>
    </source>
</evidence>
<accession>A0A1S3KGX9</accession>
<organism evidence="3 4">
    <name type="scientific">Lingula anatina</name>
    <name type="common">Brachiopod</name>
    <name type="synonym">Lingula unguis</name>
    <dbReference type="NCBI Taxonomy" id="7574"/>
    <lineage>
        <taxon>Eukaryota</taxon>
        <taxon>Metazoa</taxon>
        <taxon>Spiralia</taxon>
        <taxon>Lophotrochozoa</taxon>
        <taxon>Brachiopoda</taxon>
        <taxon>Linguliformea</taxon>
        <taxon>Lingulata</taxon>
        <taxon>Lingulida</taxon>
        <taxon>Linguloidea</taxon>
        <taxon>Lingulidae</taxon>
        <taxon>Lingula</taxon>
    </lineage>
</organism>
<dbReference type="OMA" id="KWNERIF"/>
<name>A0A1S3KGX9_LINAN</name>
<protein>
    <submittedName>
        <fullName evidence="4">Protein FAM228B isoform X1</fullName>
    </submittedName>
</protein>
<gene>
    <name evidence="4" type="primary">LOC106181908</name>
</gene>
<proteinExistence type="inferred from homology"/>
<dbReference type="InterPro" id="IPR040046">
    <property type="entry name" value="FAM228"/>
</dbReference>